<feature type="region of interest" description="Disordered" evidence="1">
    <location>
        <begin position="79"/>
        <end position="109"/>
    </location>
</feature>
<accession>A0AAD7SDF3</accession>
<evidence type="ECO:0000256" key="2">
    <source>
        <dbReference type="SAM" id="SignalP"/>
    </source>
</evidence>
<gene>
    <name evidence="3" type="ORF">AAFF_G00396560</name>
</gene>
<feature type="chain" id="PRO_5041972453" description="Secreted protein" evidence="2">
    <location>
        <begin position="18"/>
        <end position="109"/>
    </location>
</feature>
<sequence>MLRFLQLPLWMLQSAGPALVKVSELMELRESGVNRPFPALTTSRQDWRESILPAVHRFRPFSSCWAFLVAQKGKRFRGAVNKGSRRTPAKRCEQPESFDDVSAGHRAGA</sequence>
<dbReference type="AlphaFoldDB" id="A0AAD7SDF3"/>
<name>A0AAD7SDF3_9TELE</name>
<feature type="compositionally biased region" description="Basic residues" evidence="1">
    <location>
        <begin position="79"/>
        <end position="89"/>
    </location>
</feature>
<keyword evidence="2" id="KW-0732">Signal</keyword>
<evidence type="ECO:0000313" key="3">
    <source>
        <dbReference type="EMBL" id="KAJ8400532.1"/>
    </source>
</evidence>
<evidence type="ECO:0000256" key="1">
    <source>
        <dbReference type="SAM" id="MobiDB-lite"/>
    </source>
</evidence>
<feature type="signal peptide" evidence="2">
    <location>
        <begin position="1"/>
        <end position="17"/>
    </location>
</feature>
<dbReference type="EMBL" id="JAINUG010000076">
    <property type="protein sequence ID" value="KAJ8400532.1"/>
    <property type="molecule type" value="Genomic_DNA"/>
</dbReference>
<evidence type="ECO:0008006" key="5">
    <source>
        <dbReference type="Google" id="ProtNLM"/>
    </source>
</evidence>
<proteinExistence type="predicted"/>
<comment type="caution">
    <text evidence="3">The sequence shown here is derived from an EMBL/GenBank/DDBJ whole genome shotgun (WGS) entry which is preliminary data.</text>
</comment>
<keyword evidence="4" id="KW-1185">Reference proteome</keyword>
<dbReference type="Proteomes" id="UP001221898">
    <property type="component" value="Unassembled WGS sequence"/>
</dbReference>
<evidence type="ECO:0000313" key="4">
    <source>
        <dbReference type="Proteomes" id="UP001221898"/>
    </source>
</evidence>
<organism evidence="3 4">
    <name type="scientific">Aldrovandia affinis</name>
    <dbReference type="NCBI Taxonomy" id="143900"/>
    <lineage>
        <taxon>Eukaryota</taxon>
        <taxon>Metazoa</taxon>
        <taxon>Chordata</taxon>
        <taxon>Craniata</taxon>
        <taxon>Vertebrata</taxon>
        <taxon>Euteleostomi</taxon>
        <taxon>Actinopterygii</taxon>
        <taxon>Neopterygii</taxon>
        <taxon>Teleostei</taxon>
        <taxon>Notacanthiformes</taxon>
        <taxon>Halosauridae</taxon>
        <taxon>Aldrovandia</taxon>
    </lineage>
</organism>
<protein>
    <recommendedName>
        <fullName evidence="5">Secreted protein</fullName>
    </recommendedName>
</protein>
<reference evidence="3" key="1">
    <citation type="journal article" date="2023" name="Science">
        <title>Genome structures resolve the early diversification of teleost fishes.</title>
        <authorList>
            <person name="Parey E."/>
            <person name="Louis A."/>
            <person name="Montfort J."/>
            <person name="Bouchez O."/>
            <person name="Roques C."/>
            <person name="Iampietro C."/>
            <person name="Lluch J."/>
            <person name="Castinel A."/>
            <person name="Donnadieu C."/>
            <person name="Desvignes T."/>
            <person name="Floi Bucao C."/>
            <person name="Jouanno E."/>
            <person name="Wen M."/>
            <person name="Mejri S."/>
            <person name="Dirks R."/>
            <person name="Jansen H."/>
            <person name="Henkel C."/>
            <person name="Chen W.J."/>
            <person name="Zahm M."/>
            <person name="Cabau C."/>
            <person name="Klopp C."/>
            <person name="Thompson A.W."/>
            <person name="Robinson-Rechavi M."/>
            <person name="Braasch I."/>
            <person name="Lecointre G."/>
            <person name="Bobe J."/>
            <person name="Postlethwait J.H."/>
            <person name="Berthelot C."/>
            <person name="Roest Crollius H."/>
            <person name="Guiguen Y."/>
        </authorList>
    </citation>
    <scope>NUCLEOTIDE SEQUENCE</scope>
    <source>
        <strain evidence="3">NC1722</strain>
    </source>
</reference>